<evidence type="ECO:0000259" key="2">
    <source>
        <dbReference type="Pfam" id="PF05090"/>
    </source>
</evidence>
<dbReference type="STRING" id="54.SAMN02745121_05108"/>
<keyword evidence="4" id="KW-1185">Reference proteome</keyword>
<dbReference type="EMBL" id="FOMX01000017">
    <property type="protein sequence ID" value="SFE66979.1"/>
    <property type="molecule type" value="Genomic_DNA"/>
</dbReference>
<feature type="transmembrane region" description="Helical" evidence="1">
    <location>
        <begin position="39"/>
        <end position="56"/>
    </location>
</feature>
<keyword evidence="1" id="KW-0472">Membrane</keyword>
<accession>A0A1I2CF37</accession>
<dbReference type="AlphaFoldDB" id="A0A1I2CF37"/>
<feature type="domain" description="HTTM" evidence="2">
    <location>
        <begin position="81"/>
        <end position="304"/>
    </location>
</feature>
<name>A0A1I2CF37_9BACT</name>
<keyword evidence="1" id="KW-1133">Transmembrane helix</keyword>
<dbReference type="Pfam" id="PF05090">
    <property type="entry name" value="HTTM"/>
    <property type="match status" value="1"/>
</dbReference>
<proteinExistence type="predicted"/>
<feature type="transmembrane region" description="Helical" evidence="1">
    <location>
        <begin position="276"/>
        <end position="304"/>
    </location>
</feature>
<dbReference type="InterPro" id="IPR053934">
    <property type="entry name" value="HTTM_dom"/>
</dbReference>
<dbReference type="Proteomes" id="UP000199400">
    <property type="component" value="Unassembled WGS sequence"/>
</dbReference>
<keyword evidence="1" id="KW-0812">Transmembrane</keyword>
<evidence type="ECO:0000313" key="3">
    <source>
        <dbReference type="EMBL" id="SFE66979.1"/>
    </source>
</evidence>
<reference evidence="4" key="1">
    <citation type="submission" date="2016-10" db="EMBL/GenBank/DDBJ databases">
        <authorList>
            <person name="Varghese N."/>
            <person name="Submissions S."/>
        </authorList>
    </citation>
    <scope>NUCLEOTIDE SEQUENCE [LARGE SCALE GENOMIC DNA]</scope>
    <source>
        <strain evidence="4">ATCC 25963</strain>
    </source>
</reference>
<feature type="transmembrane region" description="Helical" evidence="1">
    <location>
        <begin position="178"/>
        <end position="197"/>
    </location>
</feature>
<sequence length="319" mass="34449">MKDMSPTTGPEGHGLSDMLSRAARAVDRWYRPVAPPERLAALRLLVGGFAVVYLAARLPNLLGLHGLGGFRPVGVVSVLAAPLPPAAVIVQALVALLLGLAFAVGLAFRVTGPAFALVLLWVLSYRNAWGMIFHTENLLVLHVLALGCSRAADVGSLDARRARRRGAAPPVPSTRYGWPLRLLALLTVGSYFVAGVAKLRLSGLGWATSDLLRNYIAYDNLRKHLLGDWYSPLGAWLVGHAWLFPPLATASLLLELLAPVALLGPRIARAWSLAAWAFHFGVWAIMAIFFPYPLLGLAFAPLFAVERLPLFRRLARAPA</sequence>
<gene>
    <name evidence="3" type="ORF">SAMN02745121_05108</name>
</gene>
<evidence type="ECO:0000313" key="4">
    <source>
        <dbReference type="Proteomes" id="UP000199400"/>
    </source>
</evidence>
<protein>
    <submittedName>
        <fullName evidence="3">Vitamin K-dependent gamma-carboxylase</fullName>
    </submittedName>
</protein>
<organism evidence="3 4">
    <name type="scientific">Nannocystis exedens</name>
    <dbReference type="NCBI Taxonomy" id="54"/>
    <lineage>
        <taxon>Bacteria</taxon>
        <taxon>Pseudomonadati</taxon>
        <taxon>Myxococcota</taxon>
        <taxon>Polyangia</taxon>
        <taxon>Nannocystales</taxon>
        <taxon>Nannocystaceae</taxon>
        <taxon>Nannocystis</taxon>
    </lineage>
</organism>
<evidence type="ECO:0000256" key="1">
    <source>
        <dbReference type="SAM" id="Phobius"/>
    </source>
</evidence>
<feature type="transmembrane region" description="Helical" evidence="1">
    <location>
        <begin position="242"/>
        <end position="264"/>
    </location>
</feature>